<dbReference type="GO" id="GO:0003690">
    <property type="term" value="F:double-stranded DNA binding"/>
    <property type="evidence" value="ECO:0007669"/>
    <property type="project" value="TreeGrafter"/>
</dbReference>
<dbReference type="AlphaFoldDB" id="H2B2F6"/>
<dbReference type="FunCoup" id="H2B2F6">
    <property type="interactions" value="751"/>
</dbReference>
<dbReference type="GO" id="GO:0097552">
    <property type="term" value="P:mitochondrial double-strand break repair via homologous recombination"/>
    <property type="evidence" value="ECO:0007669"/>
    <property type="project" value="EnsemblFungi"/>
</dbReference>
<dbReference type="InterPro" id="IPR036465">
    <property type="entry name" value="vWFA_dom_sf"/>
</dbReference>
<evidence type="ECO:0000256" key="8">
    <source>
        <dbReference type="ARBA" id="ARBA00022763"/>
    </source>
</evidence>
<dbReference type="Pfam" id="PF02735">
    <property type="entry name" value="Ku"/>
    <property type="match status" value="1"/>
</dbReference>
<keyword evidence="16" id="KW-0539">Nucleus</keyword>
<dbReference type="KEGG" id="kaf:KAFR_0L01950"/>
<evidence type="ECO:0000256" key="3">
    <source>
        <dbReference type="ARBA" id="ARBA00005240"/>
    </source>
</evidence>
<dbReference type="CDD" id="cd00788">
    <property type="entry name" value="KU70"/>
    <property type="match status" value="1"/>
</dbReference>
<dbReference type="InterPro" id="IPR047087">
    <property type="entry name" value="KU70_core_dom"/>
</dbReference>
<dbReference type="InterPro" id="IPR006165">
    <property type="entry name" value="Ku70"/>
</dbReference>
<dbReference type="PROSITE" id="PS50234">
    <property type="entry name" value="VWFA"/>
    <property type="match status" value="1"/>
</dbReference>
<evidence type="ECO:0000256" key="11">
    <source>
        <dbReference type="ARBA" id="ARBA00022840"/>
    </source>
</evidence>
<dbReference type="RefSeq" id="XP_003959941.1">
    <property type="nucleotide sequence ID" value="XM_003959892.1"/>
</dbReference>
<dbReference type="SUPFAM" id="SSF53300">
    <property type="entry name" value="vWA-like"/>
    <property type="match status" value="1"/>
</dbReference>
<dbReference type="GO" id="GO:0043564">
    <property type="term" value="C:Ku70:Ku80 complex"/>
    <property type="evidence" value="ECO:0007669"/>
    <property type="project" value="EnsemblFungi"/>
</dbReference>
<dbReference type="GO" id="GO:0097695">
    <property type="term" value="P:establishment of protein-containing complex localization to telomere"/>
    <property type="evidence" value="ECO:0007669"/>
    <property type="project" value="EnsemblFungi"/>
</dbReference>
<keyword evidence="12" id="KW-0779">Telomere</keyword>
<evidence type="ECO:0000256" key="14">
    <source>
        <dbReference type="ARBA" id="ARBA00023172"/>
    </source>
</evidence>
<evidence type="ECO:0000313" key="21">
    <source>
        <dbReference type="Proteomes" id="UP000005220"/>
    </source>
</evidence>
<dbReference type="HOGENOM" id="CLU_024202_0_0_1"/>
<protein>
    <recommendedName>
        <fullName evidence="5">ATP-dependent DNA helicase II subunit 1</fullName>
        <ecNumber evidence="4">3.6.4.12</ecNumber>
    </recommendedName>
    <alternativeName>
        <fullName evidence="17">ATP-dependent DNA helicase II subunit Ku70</fullName>
    </alternativeName>
</protein>
<evidence type="ECO:0000256" key="17">
    <source>
        <dbReference type="ARBA" id="ARBA00031811"/>
    </source>
</evidence>
<dbReference type="Pfam" id="PF03730">
    <property type="entry name" value="Ku_C"/>
    <property type="match status" value="1"/>
</dbReference>
<dbReference type="GO" id="GO:0030466">
    <property type="term" value="P:silent mating-type cassette heterochromatin formation"/>
    <property type="evidence" value="ECO:0007669"/>
    <property type="project" value="EnsemblFungi"/>
</dbReference>
<keyword evidence="9" id="KW-0378">Hydrolase</keyword>
<dbReference type="InterPro" id="IPR005161">
    <property type="entry name" value="Ku_N"/>
</dbReference>
<dbReference type="Pfam" id="PF03731">
    <property type="entry name" value="Ku_N"/>
    <property type="match status" value="1"/>
</dbReference>
<dbReference type="SMART" id="SM00559">
    <property type="entry name" value="Ku78"/>
    <property type="match status" value="1"/>
</dbReference>
<dbReference type="GO" id="GO:0003684">
    <property type="term" value="F:damaged DNA binding"/>
    <property type="evidence" value="ECO:0007669"/>
    <property type="project" value="InterPro"/>
</dbReference>
<dbReference type="InterPro" id="IPR016194">
    <property type="entry name" value="SPOC-like_C_dom_sf"/>
</dbReference>
<evidence type="ECO:0000256" key="12">
    <source>
        <dbReference type="ARBA" id="ARBA00022895"/>
    </source>
</evidence>
<evidence type="ECO:0000256" key="2">
    <source>
        <dbReference type="ARBA" id="ARBA00004574"/>
    </source>
</evidence>
<dbReference type="InterPro" id="IPR005160">
    <property type="entry name" value="Ku_C"/>
</dbReference>
<comment type="subcellular location">
    <subcellularLocation>
        <location evidence="2">Chromosome</location>
        <location evidence="2">Telomere</location>
    </subcellularLocation>
    <subcellularLocation>
        <location evidence="1">Nucleus</location>
    </subcellularLocation>
</comment>
<dbReference type="GO" id="GO:0000727">
    <property type="term" value="P:double-strand break repair via break-induced replication"/>
    <property type="evidence" value="ECO:0007669"/>
    <property type="project" value="EnsemblFungi"/>
</dbReference>
<evidence type="ECO:0000256" key="6">
    <source>
        <dbReference type="ARBA" id="ARBA00022454"/>
    </source>
</evidence>
<evidence type="ECO:0000256" key="7">
    <source>
        <dbReference type="ARBA" id="ARBA00022741"/>
    </source>
</evidence>
<evidence type="ECO:0000256" key="18">
    <source>
        <dbReference type="PIRSR" id="PIRSR003033-1"/>
    </source>
</evidence>
<evidence type="ECO:0000256" key="1">
    <source>
        <dbReference type="ARBA" id="ARBA00004123"/>
    </source>
</evidence>
<keyword evidence="7" id="KW-0547">Nucleotide-binding</keyword>
<sequence>MSGVDSEVNEDDQNASYKKFESHEAMIFSVELSDGMFETVPELNKIQLIEILESLEELMSQLIVVRPNAAIGCYFHYCGKEGNDYGIYEFFPLSDINAKNMKKLSDLLEDLRLDRINLIDFFQYNNAKKTSMEKLFTFYLNQFSMEVAGQRKYTFQRIFLFTDNDSPIDKEDKEAKSILRKIVDDLDESHVNFVPFFIGRPDAPFNSALYSEILKLGARKDSSTEYDGPNTTPIQASYIKSKVLRKREIKRVAFRCPLILNEKKNFIVGLRGYIFVSHEKVATRYKLVYEYENLRQEAFSRRKFLSSETAEEIKGKELTKIFTLGDLDIEVDERRFFEVEKADDDVRSFLKVVGFRSIKSCVKYINNIDKVMFVVPDEMQYVNSIKILTSLFKTLRTKGKAAIIWGKLKANSNPSLFVLEPSGEKDPNEGFYLHRVPFLDEIRKLPTMITYECGENTSDYENLIKVTEYIMAYFNLKGGYNPMDLKNPCIQKYFKILHDYLLQIEDKTSDESSTERKQRLLREDDTLRKVSHIREKIISSSRSEDAGAQKLSKYIKVWNNFYAKIEKESVSLEPSKTKKRKPAPTLNL</sequence>
<dbReference type="Proteomes" id="UP000005220">
    <property type="component" value="Chromosome 12"/>
</dbReference>
<dbReference type="SUPFAM" id="SSF100939">
    <property type="entry name" value="SPOC domain-like"/>
    <property type="match status" value="1"/>
</dbReference>
<dbReference type="eggNOG" id="KOG2327">
    <property type="taxonomic scope" value="Eukaryota"/>
</dbReference>
<keyword evidence="8" id="KW-0227">DNA damage</keyword>
<dbReference type="PANTHER" id="PTHR12604">
    <property type="entry name" value="KU AUTOANTIGEN DNA HELICASE"/>
    <property type="match status" value="1"/>
</dbReference>
<dbReference type="GO" id="GO:0016787">
    <property type="term" value="F:hydrolase activity"/>
    <property type="evidence" value="ECO:0007669"/>
    <property type="project" value="UniProtKB-KW"/>
</dbReference>
<dbReference type="GeneID" id="13887038"/>
<name>H2B2F6_KAZAF</name>
<keyword evidence="10" id="KW-0347">Helicase</keyword>
<organism evidence="20 21">
    <name type="scientific">Kazachstania africana (strain ATCC 22294 / BCRC 22015 / CBS 2517 / CECT 1963 / NBRC 1671 / NRRL Y-8276)</name>
    <name type="common">Yeast</name>
    <name type="synonym">Kluyveromyces africanus</name>
    <dbReference type="NCBI Taxonomy" id="1071382"/>
    <lineage>
        <taxon>Eukaryota</taxon>
        <taxon>Fungi</taxon>
        <taxon>Dikarya</taxon>
        <taxon>Ascomycota</taxon>
        <taxon>Saccharomycotina</taxon>
        <taxon>Saccharomycetes</taxon>
        <taxon>Saccharomycetales</taxon>
        <taxon>Saccharomycetaceae</taxon>
        <taxon>Kazachstania</taxon>
    </lineage>
</organism>
<keyword evidence="6" id="KW-0158">Chromosome</keyword>
<dbReference type="GO" id="GO:0000723">
    <property type="term" value="P:telomere maintenance"/>
    <property type="evidence" value="ECO:0007669"/>
    <property type="project" value="EnsemblFungi"/>
</dbReference>
<feature type="domain" description="VWFA" evidence="19">
    <location>
        <begin position="25"/>
        <end position="243"/>
    </location>
</feature>
<reference evidence="20 21" key="1">
    <citation type="journal article" date="2011" name="Proc. Natl. Acad. Sci. U.S.A.">
        <title>Evolutionary erosion of yeast sex chromosomes by mating-type switching accidents.</title>
        <authorList>
            <person name="Gordon J.L."/>
            <person name="Armisen D."/>
            <person name="Proux-Wera E."/>
            <person name="Oheigeartaigh S.S."/>
            <person name="Byrne K.P."/>
            <person name="Wolfe K.H."/>
        </authorList>
    </citation>
    <scope>NUCLEOTIDE SEQUENCE [LARGE SCALE GENOMIC DNA]</scope>
    <source>
        <strain evidence="21">ATCC 22294 / BCRC 22015 / CBS 2517 / CECT 1963 / NBRC 1671 / NRRL Y-8276</strain>
    </source>
</reference>
<dbReference type="GO" id="GO:0006303">
    <property type="term" value="P:double-strand break repair via nonhomologous end joining"/>
    <property type="evidence" value="ECO:0007669"/>
    <property type="project" value="EnsemblFungi"/>
</dbReference>
<keyword evidence="13" id="KW-0238">DNA-binding</keyword>
<dbReference type="GO" id="GO:0042162">
    <property type="term" value="F:telomeric DNA binding"/>
    <property type="evidence" value="ECO:0007669"/>
    <property type="project" value="InterPro"/>
</dbReference>
<evidence type="ECO:0000259" key="19">
    <source>
        <dbReference type="PROSITE" id="PS50234"/>
    </source>
</evidence>
<keyword evidence="14" id="KW-0233">DNA recombination</keyword>
<comment type="similarity">
    <text evidence="3">Belongs to the ku70 family.</text>
</comment>
<dbReference type="Gene3D" id="2.40.290.10">
    <property type="match status" value="1"/>
</dbReference>
<dbReference type="Gene3D" id="1.10.1600.10">
    <property type="match status" value="1"/>
</dbReference>
<dbReference type="STRING" id="1071382.H2B2F6"/>
<keyword evidence="11" id="KW-0067">ATP-binding</keyword>
<dbReference type="GO" id="GO:0005524">
    <property type="term" value="F:ATP binding"/>
    <property type="evidence" value="ECO:0007669"/>
    <property type="project" value="UniProtKB-KW"/>
</dbReference>
<evidence type="ECO:0000313" key="20">
    <source>
        <dbReference type="EMBL" id="CCF60806.1"/>
    </source>
</evidence>
<dbReference type="Gene3D" id="3.40.50.410">
    <property type="entry name" value="von Willebrand factor, type A domain"/>
    <property type="match status" value="1"/>
</dbReference>
<evidence type="ECO:0000256" key="4">
    <source>
        <dbReference type="ARBA" id="ARBA00012551"/>
    </source>
</evidence>
<feature type="active site" description="Schiff-base intermediate with DNA; for 5'-deoxyribose-5-phosphate lyase activity" evidence="18">
    <location>
        <position position="19"/>
    </location>
</feature>
<dbReference type="GO" id="GO:0031509">
    <property type="term" value="P:subtelomeric heterochromatin formation"/>
    <property type="evidence" value="ECO:0007669"/>
    <property type="project" value="EnsemblFungi"/>
</dbReference>
<dbReference type="InterPro" id="IPR002035">
    <property type="entry name" value="VWF_A"/>
</dbReference>
<dbReference type="EC" id="3.6.4.12" evidence="4"/>
<dbReference type="GO" id="GO:0005635">
    <property type="term" value="C:nuclear envelope"/>
    <property type="evidence" value="ECO:0007669"/>
    <property type="project" value="EnsemblFungi"/>
</dbReference>
<dbReference type="PANTHER" id="PTHR12604:SF2">
    <property type="entry name" value="X-RAY REPAIR CROSS-COMPLEMENTING PROTEIN 6"/>
    <property type="match status" value="1"/>
</dbReference>
<dbReference type="GO" id="GO:0000781">
    <property type="term" value="C:chromosome, telomeric region"/>
    <property type="evidence" value="ECO:0007669"/>
    <property type="project" value="UniProtKB-SubCell"/>
</dbReference>
<evidence type="ECO:0000256" key="10">
    <source>
        <dbReference type="ARBA" id="ARBA00022806"/>
    </source>
</evidence>
<proteinExistence type="inferred from homology"/>
<accession>H2B2F6</accession>
<evidence type="ECO:0000256" key="16">
    <source>
        <dbReference type="ARBA" id="ARBA00023242"/>
    </source>
</evidence>
<gene>
    <name evidence="20" type="primary">KAFR0L01950</name>
    <name evidence="20" type="ORF">KAFR_0L01950</name>
</gene>
<dbReference type="EMBL" id="HE650832">
    <property type="protein sequence ID" value="CCF60806.1"/>
    <property type="molecule type" value="Genomic_DNA"/>
</dbReference>
<keyword evidence="15" id="KW-0234">DNA repair</keyword>
<keyword evidence="21" id="KW-1185">Reference proteome</keyword>
<dbReference type="OrthoDB" id="3249161at2759"/>
<dbReference type="PIRSF" id="PIRSF003033">
    <property type="entry name" value="Ku70"/>
    <property type="match status" value="1"/>
</dbReference>
<dbReference type="GO" id="GO:0003678">
    <property type="term" value="F:DNA helicase activity"/>
    <property type="evidence" value="ECO:0007669"/>
    <property type="project" value="UniProtKB-EC"/>
</dbReference>
<evidence type="ECO:0000256" key="9">
    <source>
        <dbReference type="ARBA" id="ARBA00022801"/>
    </source>
</evidence>
<dbReference type="InParanoid" id="H2B2F6"/>
<evidence type="ECO:0000256" key="5">
    <source>
        <dbReference type="ARBA" id="ARBA00021796"/>
    </source>
</evidence>
<evidence type="ECO:0000256" key="15">
    <source>
        <dbReference type="ARBA" id="ARBA00023204"/>
    </source>
</evidence>
<dbReference type="GO" id="GO:0070034">
    <property type="term" value="F:telomerase RNA binding"/>
    <property type="evidence" value="ECO:0007669"/>
    <property type="project" value="EnsemblFungi"/>
</dbReference>
<evidence type="ECO:0000256" key="13">
    <source>
        <dbReference type="ARBA" id="ARBA00023125"/>
    </source>
</evidence>
<dbReference type="InterPro" id="IPR006164">
    <property type="entry name" value="DNA_bd_Ku70/Ku80"/>
</dbReference>